<comment type="caution">
    <text evidence="9">The sequence shown here is derived from an EMBL/GenBank/DDBJ whole genome shotgun (WGS) entry which is preliminary data.</text>
</comment>
<keyword evidence="4" id="KW-0732">Signal</keyword>
<dbReference type="Proteomes" id="UP000295680">
    <property type="component" value="Unassembled WGS sequence"/>
</dbReference>
<evidence type="ECO:0000259" key="6">
    <source>
        <dbReference type="Pfam" id="PF08531"/>
    </source>
</evidence>
<dbReference type="InterPro" id="IPR008928">
    <property type="entry name" value="6-hairpin_glycosidase_sf"/>
</dbReference>
<dbReference type="Gene3D" id="2.60.40.10">
    <property type="entry name" value="Immunoglobulins"/>
    <property type="match status" value="1"/>
</dbReference>
<dbReference type="SUPFAM" id="SSF89372">
    <property type="entry name" value="Fucose-specific lectin"/>
    <property type="match status" value="1"/>
</dbReference>
<evidence type="ECO:0000256" key="2">
    <source>
        <dbReference type="ARBA" id="ARBA00012652"/>
    </source>
</evidence>
<proteinExistence type="predicted"/>
<name>A0A4R2JBW6_9PSEU</name>
<accession>A0A4R2JBW6</accession>
<organism evidence="9 10">
    <name type="scientific">Actinocrispum wychmicini</name>
    <dbReference type="NCBI Taxonomy" id="1213861"/>
    <lineage>
        <taxon>Bacteria</taxon>
        <taxon>Bacillati</taxon>
        <taxon>Actinomycetota</taxon>
        <taxon>Actinomycetes</taxon>
        <taxon>Pseudonocardiales</taxon>
        <taxon>Pseudonocardiaceae</taxon>
        <taxon>Actinocrispum</taxon>
    </lineage>
</organism>
<dbReference type="InterPro" id="IPR016007">
    <property type="entry name" value="Alpha_rhamnosid"/>
</dbReference>
<evidence type="ECO:0000256" key="3">
    <source>
        <dbReference type="ARBA" id="ARBA00022801"/>
    </source>
</evidence>
<feature type="signal peptide" evidence="4">
    <location>
        <begin position="1"/>
        <end position="22"/>
    </location>
</feature>
<dbReference type="PANTHER" id="PTHR33307:SF11">
    <property type="entry name" value="ALPHA-L-RHAMNOSIDASE"/>
    <property type="match status" value="1"/>
</dbReference>
<evidence type="ECO:0000313" key="10">
    <source>
        <dbReference type="Proteomes" id="UP000295680"/>
    </source>
</evidence>
<keyword evidence="10" id="KW-1185">Reference proteome</keyword>
<dbReference type="InterPro" id="IPR012341">
    <property type="entry name" value="6hp_glycosidase-like_sf"/>
</dbReference>
<feature type="chain" id="PRO_5020827594" description="alpha-L-rhamnosidase" evidence="4">
    <location>
        <begin position="23"/>
        <end position="1393"/>
    </location>
</feature>
<dbReference type="InterPro" id="IPR013737">
    <property type="entry name" value="Bac_rhamnosid_N"/>
</dbReference>
<dbReference type="InterPro" id="IPR035396">
    <property type="entry name" value="Bac_rhamnosid6H"/>
</dbReference>
<keyword evidence="3" id="KW-0378">Hydrolase</keyword>
<feature type="domain" description="Bacterial alpha-L-rhamnosidase N-terminal" evidence="6">
    <location>
        <begin position="331"/>
        <end position="501"/>
    </location>
</feature>
<dbReference type="PANTHER" id="PTHR33307">
    <property type="entry name" value="ALPHA-RHAMNOSIDASE (EUROFUNG)"/>
    <property type="match status" value="1"/>
</dbReference>
<dbReference type="Gene3D" id="2.60.120.260">
    <property type="entry name" value="Galactose-binding domain-like"/>
    <property type="match status" value="2"/>
</dbReference>
<feature type="domain" description="Alpha-L-rhamnosidase concanavalin-like" evidence="5">
    <location>
        <begin position="513"/>
        <end position="602"/>
    </location>
</feature>
<dbReference type="SUPFAM" id="SSF49785">
    <property type="entry name" value="Galactose-binding domain-like"/>
    <property type="match status" value="1"/>
</dbReference>
<dbReference type="GO" id="GO:0005975">
    <property type="term" value="P:carbohydrate metabolic process"/>
    <property type="evidence" value="ECO:0007669"/>
    <property type="project" value="InterPro"/>
</dbReference>
<dbReference type="EC" id="3.2.1.40" evidence="2"/>
<dbReference type="Gene3D" id="2.60.420.10">
    <property type="entry name" value="Maltose phosphorylase, domain 3"/>
    <property type="match status" value="1"/>
</dbReference>
<dbReference type="Pfam" id="PF25788">
    <property type="entry name" value="Ig_Rha78A_N"/>
    <property type="match status" value="1"/>
</dbReference>
<reference evidence="9 10" key="1">
    <citation type="submission" date="2019-03" db="EMBL/GenBank/DDBJ databases">
        <title>Genomic Encyclopedia of Type Strains, Phase IV (KMG-IV): sequencing the most valuable type-strain genomes for metagenomic binning, comparative biology and taxonomic classification.</title>
        <authorList>
            <person name="Goeker M."/>
        </authorList>
    </citation>
    <scope>NUCLEOTIDE SEQUENCE [LARGE SCALE GENOMIC DNA]</scope>
    <source>
        <strain evidence="9 10">DSM 45934</strain>
    </source>
</reference>
<dbReference type="EMBL" id="SLWS01000006">
    <property type="protein sequence ID" value="TCO57001.1"/>
    <property type="molecule type" value="Genomic_DNA"/>
</dbReference>
<dbReference type="Gene3D" id="1.50.10.10">
    <property type="match status" value="1"/>
</dbReference>
<dbReference type="InterPro" id="IPR008902">
    <property type="entry name" value="Rhamnosid_concanavalin"/>
</dbReference>
<protein>
    <recommendedName>
        <fullName evidence="2">alpha-L-rhamnosidase</fullName>
        <ecNumber evidence="2">3.2.1.40</ecNumber>
    </recommendedName>
</protein>
<gene>
    <name evidence="9" type="ORF">EV192_106476</name>
</gene>
<evidence type="ECO:0000256" key="4">
    <source>
        <dbReference type="SAM" id="SignalP"/>
    </source>
</evidence>
<feature type="domain" description="Alpha-L-rhamnosidase C-terminal" evidence="8">
    <location>
        <begin position="960"/>
        <end position="1018"/>
    </location>
</feature>
<dbReference type="Pfam" id="PF05592">
    <property type="entry name" value="Bac_rhamnosid"/>
    <property type="match status" value="1"/>
</dbReference>
<sequence>MRRIWLCAVVFAGLVTGPSASAASDIGVAAPRVDYLTDPTGIDDQHPKLSWEMSAAGRNQTQTGYQVQAATTADGLGSPDLWDSGRVASSVSVGVPYGGPALTSRQQVFWHVRVWDANGQVTGWSPVAHWEMGLLGQADWSAQWIASPASPVVVRFPAQNARWVRLNVTRLGLPLKEDAFANPVSRLQLAEMAVGDSASGRTDLALGKSVKVSESYVAPGQWAPEYVTDGRLTADQPPYGYTSREYTDPNHSAWVELDLGQQQRFDEVLLYPRTGITTADGYIPNFPVDYQIQYANGGPFSTAWTVTDQTTPSSLASAPQFAKQFNVGRPVRSARLYMTGVGVYDVSIDGQGVTSAVLQPPNTDFRKRVIYTTYDVTAQLGQGDHTIGVTLANGIADMAGNTGDRWKKFDDTMATPRLLAQLEITYADGGTARVNSDTSWRTAPGPTVFANWYGGEEYDARMAQSGWDKPNGPSNGWPTAVASAAPSPQTVLSAQMAPPVQPVGTLRPVSVTKRRDGDYVVDLGTNFAGWEQLSVSGPAGTRVTMRPGELLAADGSVDQRTFAYQWHVWDTYTLAGNGTEVWHPRFTYHGFRYLEVTGLAAPPDVTGIELSTANPQAGTFDSANQLVNSVHRIVHQAYQNNLFGVPTDTPAREKLGWVEQDHLVFDAISRDYDVAAYFRQFLRTVADSQLDSGLVPDITPEYTVFSGAFRDDPNWGSTLVLTAWQLYQTYGDRDTLAALYPQMRKYLSYLQNRAGGGSLLTDGDSLGDWFEVNSGATSGQLTINYAYHEVARTLAKISAVLGDNQSANSYNALAGSIGDAINRTFAHGDTYDRGSQAADALALDMGIVPDASRQAVFTHLVNGIAQARNHLTVGEIALTALIRVLSDGGRDDVLYDLLIQTASPSYGYQVTHGATSLTERWTGPDTPDSQDHLMLGAIEGWFSSGLGGVRTAPDAVAGDKLVIKPAVVGGLPHATSTFHTPHGPAVSDWNRSGTSFSLHVQVPVGSTATVQVPVDPANPVATAGYQSVQNGFAVYQVGSGGFDFTSTLPVTGSTTVRAANETLVMFTVRDGKLMGTNQQQTDGGFVPWYRLDGDAGVTGVPASALSPANGRTVQAFARTTDGNIKVFGQSSPTSAFSPGVVIGGGPTFAGDPAVTLAANGGMLVTAVDTTGNVWAARQTAPGTWFEPWTKLSAAGGFTGTPAAVLSPGVGGTLNVFARTTDGHIQVFGQSTPDSGFSAGAVVFGDGPTFAGDPAVGLAANGTMVVAAVDTGGNVQATNQPAVAQWFRTWYQVSLYGGLTGRPAVVKSPANNGTVQIVARTTGGQIGIFGQSTPTSGFSTGDVIATDGGPAASGEPALWLAANGTMIVAVESGGDIWATNQSSVASWFVNWYRI</sequence>
<dbReference type="GO" id="GO:0030596">
    <property type="term" value="F:alpha-L-rhamnosidase activity"/>
    <property type="evidence" value="ECO:0007669"/>
    <property type="project" value="UniProtKB-EC"/>
</dbReference>
<dbReference type="Pfam" id="PF17389">
    <property type="entry name" value="Bac_rhamnosid6H"/>
    <property type="match status" value="1"/>
</dbReference>
<dbReference type="InterPro" id="IPR035398">
    <property type="entry name" value="Bac_rhamnosid_C"/>
</dbReference>
<dbReference type="Pfam" id="PF17390">
    <property type="entry name" value="Bac_rhamnosid_C"/>
    <property type="match status" value="1"/>
</dbReference>
<evidence type="ECO:0000256" key="1">
    <source>
        <dbReference type="ARBA" id="ARBA00001445"/>
    </source>
</evidence>
<comment type="catalytic activity">
    <reaction evidence="1">
        <text>Hydrolysis of terminal non-reducing alpha-L-rhamnose residues in alpha-L-rhamnosides.</text>
        <dbReference type="EC" id="3.2.1.40"/>
    </reaction>
</comment>
<dbReference type="SUPFAM" id="SSF48208">
    <property type="entry name" value="Six-hairpin glycosidases"/>
    <property type="match status" value="1"/>
</dbReference>
<evidence type="ECO:0000259" key="8">
    <source>
        <dbReference type="Pfam" id="PF17390"/>
    </source>
</evidence>
<dbReference type="InterPro" id="IPR008979">
    <property type="entry name" value="Galactose-bd-like_sf"/>
</dbReference>
<dbReference type="InterPro" id="IPR013783">
    <property type="entry name" value="Ig-like_fold"/>
</dbReference>
<evidence type="ECO:0000313" key="9">
    <source>
        <dbReference type="EMBL" id="TCO57001.1"/>
    </source>
</evidence>
<evidence type="ECO:0000259" key="7">
    <source>
        <dbReference type="Pfam" id="PF17389"/>
    </source>
</evidence>
<feature type="domain" description="Alpha-L-rhamnosidase six-hairpin glycosidase" evidence="7">
    <location>
        <begin position="616"/>
        <end position="943"/>
    </location>
</feature>
<evidence type="ECO:0000259" key="5">
    <source>
        <dbReference type="Pfam" id="PF05592"/>
    </source>
</evidence>
<dbReference type="Pfam" id="PF08531">
    <property type="entry name" value="Bac_rhamnosid_N"/>
    <property type="match status" value="1"/>
</dbReference>